<dbReference type="EnsemblPlants" id="Pp3c1_29850V3.1">
    <property type="protein sequence ID" value="PAC:32968922.CDS.1"/>
    <property type="gene ID" value="Pp3c1_29850"/>
</dbReference>
<reference evidence="1 3" key="2">
    <citation type="journal article" date="2018" name="Plant J.">
        <title>The Physcomitrella patens chromosome-scale assembly reveals moss genome structure and evolution.</title>
        <authorList>
            <person name="Lang D."/>
            <person name="Ullrich K.K."/>
            <person name="Murat F."/>
            <person name="Fuchs J."/>
            <person name="Jenkins J."/>
            <person name="Haas F.B."/>
            <person name="Piednoel M."/>
            <person name="Gundlach H."/>
            <person name="Van Bel M."/>
            <person name="Meyberg R."/>
            <person name="Vives C."/>
            <person name="Morata J."/>
            <person name="Symeonidi A."/>
            <person name="Hiss M."/>
            <person name="Muchero W."/>
            <person name="Kamisugi Y."/>
            <person name="Saleh O."/>
            <person name="Blanc G."/>
            <person name="Decker E.L."/>
            <person name="van Gessel N."/>
            <person name="Grimwood J."/>
            <person name="Hayes R.D."/>
            <person name="Graham S.W."/>
            <person name="Gunter L.E."/>
            <person name="McDaniel S.F."/>
            <person name="Hoernstein S.N.W."/>
            <person name="Larsson A."/>
            <person name="Li F.W."/>
            <person name="Perroud P.F."/>
            <person name="Phillips J."/>
            <person name="Ranjan P."/>
            <person name="Rokshar D.S."/>
            <person name="Rothfels C.J."/>
            <person name="Schneider L."/>
            <person name="Shu S."/>
            <person name="Stevenson D.W."/>
            <person name="Thummler F."/>
            <person name="Tillich M."/>
            <person name="Villarreal Aguilar J.C."/>
            <person name="Widiez T."/>
            <person name="Wong G.K."/>
            <person name="Wymore A."/>
            <person name="Zhang Y."/>
            <person name="Zimmer A.D."/>
            <person name="Quatrano R.S."/>
            <person name="Mayer K.F.X."/>
            <person name="Goodstein D."/>
            <person name="Casacuberta J.M."/>
            <person name="Vandepoele K."/>
            <person name="Reski R."/>
            <person name="Cuming A.C."/>
            <person name="Tuskan G.A."/>
            <person name="Maumus F."/>
            <person name="Salse J."/>
            <person name="Schmutz J."/>
            <person name="Rensing S.A."/>
        </authorList>
    </citation>
    <scope>NUCLEOTIDE SEQUENCE [LARGE SCALE GENOMIC DNA]</scope>
    <source>
        <strain evidence="2 3">cv. Gransden 2004</strain>
    </source>
</reference>
<gene>
    <name evidence="1" type="ORF">PHYPA_001367</name>
</gene>
<dbReference type="Gramene" id="Pp3c1_29850V3.1">
    <property type="protein sequence ID" value="PAC:32968922.CDS.1"/>
    <property type="gene ID" value="Pp3c1_29850"/>
</dbReference>
<dbReference type="PaxDb" id="3218-PP1S171_135V6.1"/>
<name>A0A2K1LA86_PHYPA</name>
<dbReference type="EnsemblPlants" id="Pp3c1_29850V3.2">
    <property type="protein sequence ID" value="PAC:32968923.CDS.1"/>
    <property type="gene ID" value="Pp3c1_29850"/>
</dbReference>
<keyword evidence="3" id="KW-1185">Reference proteome</keyword>
<dbReference type="InParanoid" id="A0A2K1LA86"/>
<reference evidence="1 3" key="1">
    <citation type="journal article" date="2008" name="Science">
        <title>The Physcomitrella genome reveals evolutionary insights into the conquest of land by plants.</title>
        <authorList>
            <person name="Rensing S."/>
            <person name="Lang D."/>
            <person name="Zimmer A."/>
            <person name="Terry A."/>
            <person name="Salamov A."/>
            <person name="Shapiro H."/>
            <person name="Nishiyama T."/>
            <person name="Perroud P.-F."/>
            <person name="Lindquist E."/>
            <person name="Kamisugi Y."/>
            <person name="Tanahashi T."/>
            <person name="Sakakibara K."/>
            <person name="Fujita T."/>
            <person name="Oishi K."/>
            <person name="Shin-I T."/>
            <person name="Kuroki Y."/>
            <person name="Toyoda A."/>
            <person name="Suzuki Y."/>
            <person name="Hashimoto A."/>
            <person name="Yamaguchi K."/>
            <person name="Sugano A."/>
            <person name="Kohara Y."/>
            <person name="Fujiyama A."/>
            <person name="Anterola A."/>
            <person name="Aoki S."/>
            <person name="Ashton N."/>
            <person name="Barbazuk W.B."/>
            <person name="Barker E."/>
            <person name="Bennetzen J."/>
            <person name="Bezanilla M."/>
            <person name="Blankenship R."/>
            <person name="Cho S.H."/>
            <person name="Dutcher S."/>
            <person name="Estelle M."/>
            <person name="Fawcett J.A."/>
            <person name="Gundlach H."/>
            <person name="Hanada K."/>
            <person name="Heyl A."/>
            <person name="Hicks K.A."/>
            <person name="Hugh J."/>
            <person name="Lohr M."/>
            <person name="Mayer K."/>
            <person name="Melkozernov A."/>
            <person name="Murata T."/>
            <person name="Nelson D."/>
            <person name="Pils B."/>
            <person name="Prigge M."/>
            <person name="Reiss B."/>
            <person name="Renner T."/>
            <person name="Rombauts S."/>
            <person name="Rushton P."/>
            <person name="Sanderfoot A."/>
            <person name="Schween G."/>
            <person name="Shiu S.-H."/>
            <person name="Stueber K."/>
            <person name="Theodoulou F.L."/>
            <person name="Tu H."/>
            <person name="Van de Peer Y."/>
            <person name="Verrier P.J."/>
            <person name="Waters E."/>
            <person name="Wood A."/>
            <person name="Yang L."/>
            <person name="Cove D."/>
            <person name="Cuming A."/>
            <person name="Hasebe M."/>
            <person name="Lucas S."/>
            <person name="Mishler D.B."/>
            <person name="Reski R."/>
            <person name="Grigoriev I."/>
            <person name="Quatrano R.S."/>
            <person name="Boore J.L."/>
        </authorList>
    </citation>
    <scope>NUCLEOTIDE SEQUENCE [LARGE SCALE GENOMIC DNA]</scope>
    <source>
        <strain evidence="2 3">cv. Gransden 2004</strain>
    </source>
</reference>
<accession>A0A2K1LA86</accession>
<dbReference type="Gramene" id="Pp3c1_29850V3.2">
    <property type="protein sequence ID" value="PAC:32968923.CDS.1"/>
    <property type="gene ID" value="Pp3c1_29850"/>
</dbReference>
<dbReference type="EMBL" id="ABEU02000001">
    <property type="protein sequence ID" value="PNR62942.1"/>
    <property type="molecule type" value="Genomic_DNA"/>
</dbReference>
<evidence type="ECO:0000313" key="1">
    <source>
        <dbReference type="EMBL" id="PNR62942.1"/>
    </source>
</evidence>
<dbReference type="Proteomes" id="UP000006727">
    <property type="component" value="Chromosome 1"/>
</dbReference>
<evidence type="ECO:0000313" key="2">
    <source>
        <dbReference type="EnsemblPlants" id="PAC:32968922.CDS.1"/>
    </source>
</evidence>
<sequence>MGVQQFFSARGVKGQSVDAVLKEDHNFGMRAWPTCHSLCKFILLTMKLKDDEPEGCGLVAASDGDQLSGTENRERGNCGYYEGGLL</sequence>
<evidence type="ECO:0000313" key="3">
    <source>
        <dbReference type="Proteomes" id="UP000006727"/>
    </source>
</evidence>
<reference evidence="2" key="3">
    <citation type="submission" date="2020-12" db="UniProtKB">
        <authorList>
            <consortium name="EnsemblPlants"/>
        </authorList>
    </citation>
    <scope>IDENTIFICATION</scope>
</reference>
<dbReference type="AlphaFoldDB" id="A0A2K1LA86"/>
<organism evidence="1">
    <name type="scientific">Physcomitrium patens</name>
    <name type="common">Spreading-leaved earth moss</name>
    <name type="synonym">Physcomitrella patens</name>
    <dbReference type="NCBI Taxonomy" id="3218"/>
    <lineage>
        <taxon>Eukaryota</taxon>
        <taxon>Viridiplantae</taxon>
        <taxon>Streptophyta</taxon>
        <taxon>Embryophyta</taxon>
        <taxon>Bryophyta</taxon>
        <taxon>Bryophytina</taxon>
        <taxon>Bryopsida</taxon>
        <taxon>Funariidae</taxon>
        <taxon>Funariales</taxon>
        <taxon>Funariaceae</taxon>
        <taxon>Physcomitrium</taxon>
    </lineage>
</organism>
<proteinExistence type="predicted"/>
<protein>
    <submittedName>
        <fullName evidence="1 2">Uncharacterized protein</fullName>
    </submittedName>
</protein>